<feature type="transmembrane region" description="Helical" evidence="1">
    <location>
        <begin position="116"/>
        <end position="136"/>
    </location>
</feature>
<feature type="transmembrane region" description="Helical" evidence="1">
    <location>
        <begin position="15"/>
        <end position="33"/>
    </location>
</feature>
<feature type="transmembrane region" description="Helical" evidence="1">
    <location>
        <begin position="327"/>
        <end position="345"/>
    </location>
</feature>
<keyword evidence="1" id="KW-0812">Transmembrane</keyword>
<organism evidence="3 4">
    <name type="scientific">Candidatus Magasanikbacteria bacterium RIFCSPLOWO2_12_FULL_43_12</name>
    <dbReference type="NCBI Taxonomy" id="1798692"/>
    <lineage>
        <taxon>Bacteria</taxon>
        <taxon>Candidatus Magasanikiibacteriota</taxon>
    </lineage>
</organism>
<feature type="transmembrane region" description="Helical" evidence="1">
    <location>
        <begin position="272"/>
        <end position="291"/>
    </location>
</feature>
<evidence type="ECO:0000313" key="3">
    <source>
        <dbReference type="EMBL" id="OGH75004.1"/>
    </source>
</evidence>
<name>A0A1F6MTL0_9BACT</name>
<protein>
    <recommendedName>
        <fullName evidence="2">Glycosyltransferase RgtA/B/C/D-like domain-containing protein</fullName>
    </recommendedName>
</protein>
<keyword evidence="1" id="KW-1133">Transmembrane helix</keyword>
<accession>A0A1F6MTL0</accession>
<dbReference type="Pfam" id="PF13231">
    <property type="entry name" value="PMT_2"/>
    <property type="match status" value="1"/>
</dbReference>
<gene>
    <name evidence="3" type="ORF">A3G00_01475</name>
</gene>
<feature type="transmembrane region" description="Helical" evidence="1">
    <location>
        <begin position="243"/>
        <end position="265"/>
    </location>
</feature>
<feature type="transmembrane region" description="Helical" evidence="1">
    <location>
        <begin position="297"/>
        <end position="315"/>
    </location>
</feature>
<keyword evidence="1" id="KW-0472">Membrane</keyword>
<evidence type="ECO:0000313" key="4">
    <source>
        <dbReference type="Proteomes" id="UP000178347"/>
    </source>
</evidence>
<reference evidence="3 4" key="1">
    <citation type="journal article" date="2016" name="Nat. Commun.">
        <title>Thousands of microbial genomes shed light on interconnected biogeochemical processes in an aquifer system.</title>
        <authorList>
            <person name="Anantharaman K."/>
            <person name="Brown C.T."/>
            <person name="Hug L.A."/>
            <person name="Sharon I."/>
            <person name="Castelle C.J."/>
            <person name="Probst A.J."/>
            <person name="Thomas B.C."/>
            <person name="Singh A."/>
            <person name="Wilkins M.J."/>
            <person name="Karaoz U."/>
            <person name="Brodie E.L."/>
            <person name="Williams K.H."/>
            <person name="Hubbard S.S."/>
            <person name="Banfield J.F."/>
        </authorList>
    </citation>
    <scope>NUCLEOTIDE SEQUENCE [LARGE SCALE GENOMIC DNA]</scope>
</reference>
<feature type="transmembrane region" description="Helical" evidence="1">
    <location>
        <begin position="194"/>
        <end position="211"/>
    </location>
</feature>
<evidence type="ECO:0000259" key="2">
    <source>
        <dbReference type="Pfam" id="PF13231"/>
    </source>
</evidence>
<feature type="transmembrane region" description="Helical" evidence="1">
    <location>
        <begin position="156"/>
        <end position="187"/>
    </location>
</feature>
<dbReference type="AlphaFoldDB" id="A0A1F6MTL0"/>
<feature type="domain" description="Glycosyltransferase RgtA/B/C/D-like" evidence="2">
    <location>
        <begin position="76"/>
        <end position="209"/>
    </location>
</feature>
<comment type="caution">
    <text evidence="3">The sequence shown here is derived from an EMBL/GenBank/DDBJ whole genome shotgun (WGS) entry which is preliminary data.</text>
</comment>
<dbReference type="EMBL" id="MFQN01000011">
    <property type="protein sequence ID" value="OGH75004.1"/>
    <property type="molecule type" value="Genomic_DNA"/>
</dbReference>
<dbReference type="InterPro" id="IPR038731">
    <property type="entry name" value="RgtA/B/C-like"/>
</dbReference>
<evidence type="ECO:0000256" key="1">
    <source>
        <dbReference type="SAM" id="Phobius"/>
    </source>
</evidence>
<dbReference type="Proteomes" id="UP000178347">
    <property type="component" value="Unassembled WGS sequence"/>
</dbReference>
<proteinExistence type="predicted"/>
<sequence>MNFYRNISAEKRQPYLVVLIFILYLLLHLWPILRFGYTAFGYDTGIYRHYITGYFERLGDTAITPFGFANFSNPLMLLGDSVDTIMFVWYLLIAVGMFWAFYLVAREFFNKQTAVFAVFLFTISATQFAFYWWYYYRNYLALFLLLITLLLVKKKSWLAIFTLIGIGIIHPLTLAPLGIALLVYAIIDSSSRKFVLSSGIIAAVLLFLINWQELALYLDQLDGSLGLAKNFVAAGRPEFTGSFITPIIFVSAILIYLPYGILGLWQNFRKQILLTSFFGANLFLILIGFAFYRRFLVFLDLMLIIFAASYFTSAVQSVWTQKWGKQVVAIFVVVLLAIQVWLVVIRQPLISDSDFAAIRGADNLAGEYVLAIDSTYAPWLYGFTNKKIIAPGMFEYDLWDREGWGRFWFTKNNQERVELLEQYGGRPIYIFIGERYRDLGEKMMEDSRFMKVVEGVIEYRNSME</sequence>
<feature type="transmembrane region" description="Helical" evidence="1">
    <location>
        <begin position="84"/>
        <end position="104"/>
    </location>
</feature>